<dbReference type="InterPro" id="IPR045748">
    <property type="entry name" value="DcaP"/>
</dbReference>
<evidence type="ECO:0000313" key="2">
    <source>
        <dbReference type="EMBL" id="GAA3910861.1"/>
    </source>
</evidence>
<dbReference type="Proteomes" id="UP001500133">
    <property type="component" value="Unassembled WGS sequence"/>
</dbReference>
<proteinExistence type="predicted"/>
<feature type="chain" id="PRO_5045077477" evidence="1">
    <location>
        <begin position="29"/>
        <end position="401"/>
    </location>
</feature>
<evidence type="ECO:0000313" key="3">
    <source>
        <dbReference type="Proteomes" id="UP001500133"/>
    </source>
</evidence>
<feature type="signal peptide" evidence="1">
    <location>
        <begin position="1"/>
        <end position="28"/>
    </location>
</feature>
<dbReference type="EMBL" id="BAAAZT010000077">
    <property type="protein sequence ID" value="GAA3910861.1"/>
    <property type="molecule type" value="Genomic_DNA"/>
</dbReference>
<sequence length="401" mass="42089">MPTKNTLKLAVQAATAATVLGVAGQASAVDLSVTEDVEASLYGYARLNMSYDFDGDNALSTRSGSFALEDTGKTHFGADAYQSRLGVKVKHASGMEVTVEGDFRGGGGGDLRLRHAYGEYKNFLAGRTWSNYNSFVGYTPTLDFDSLAGLAGLQDRTEQVRYTTGALSFSVEDAVRGPDIADASGPNLDTRESAPVLTARFEDSAGAVSYSAAGLVKRISAEGRSASSDVVVGPNGAPAVSQVAASDVDDSAMGYGVFGAMTIELTEMLSVQGAVNYTDGANSYLYRSGNDFYGTSAYVDGSDIETIQGYGGSLGTSLDLGNGRSINLGYGMTKLDLDDAVADGAMTSAAAETNQNAMLNYQWTPVDKVMMGVEYGYFSQETKGGDTKEASRMIFAAQYSF</sequence>
<reference evidence="3" key="1">
    <citation type="journal article" date="2019" name="Int. J. Syst. Evol. Microbiol.">
        <title>The Global Catalogue of Microorganisms (GCM) 10K type strain sequencing project: providing services to taxonomists for standard genome sequencing and annotation.</title>
        <authorList>
            <consortium name="The Broad Institute Genomics Platform"/>
            <consortium name="The Broad Institute Genome Sequencing Center for Infectious Disease"/>
            <person name="Wu L."/>
            <person name="Ma J."/>
        </authorList>
    </citation>
    <scope>NUCLEOTIDE SEQUENCE [LARGE SCALE GENOMIC DNA]</scope>
    <source>
        <strain evidence="3">JCM 16914</strain>
    </source>
</reference>
<dbReference type="SUPFAM" id="SSF56935">
    <property type="entry name" value="Porins"/>
    <property type="match status" value="1"/>
</dbReference>
<accession>A0ABP7LZN1</accession>
<keyword evidence="3" id="KW-1185">Reference proteome</keyword>
<protein>
    <submittedName>
        <fullName evidence="2">DcaP family trimeric outer membrane transporter</fullName>
    </submittedName>
</protein>
<name>A0ABP7LZN1_9GAMM</name>
<dbReference type="RefSeq" id="WP_344705036.1">
    <property type="nucleotide sequence ID" value="NZ_BAAAZT010000077.1"/>
</dbReference>
<dbReference type="Pfam" id="PF19577">
    <property type="entry name" value="DcaP"/>
    <property type="match status" value="1"/>
</dbReference>
<keyword evidence="1" id="KW-0732">Signal</keyword>
<comment type="caution">
    <text evidence="2">The sequence shown here is derived from an EMBL/GenBank/DDBJ whole genome shotgun (WGS) entry which is preliminary data.</text>
</comment>
<organism evidence="2 3">
    <name type="scientific">Halomonas cibimaris</name>
    <dbReference type="NCBI Taxonomy" id="657012"/>
    <lineage>
        <taxon>Bacteria</taxon>
        <taxon>Pseudomonadati</taxon>
        <taxon>Pseudomonadota</taxon>
        <taxon>Gammaproteobacteria</taxon>
        <taxon>Oceanospirillales</taxon>
        <taxon>Halomonadaceae</taxon>
        <taxon>Halomonas</taxon>
    </lineage>
</organism>
<gene>
    <name evidence="2" type="ORF">GCM10022228_22470</name>
</gene>
<evidence type="ECO:0000256" key="1">
    <source>
        <dbReference type="SAM" id="SignalP"/>
    </source>
</evidence>